<dbReference type="Proteomes" id="UP001597285">
    <property type="component" value="Unassembled WGS sequence"/>
</dbReference>
<keyword evidence="3" id="KW-0328">Glycosyltransferase</keyword>
<evidence type="ECO:0000313" key="16">
    <source>
        <dbReference type="Proteomes" id="UP001597285"/>
    </source>
</evidence>
<dbReference type="EMBL" id="JBHUFF010000022">
    <property type="protein sequence ID" value="MFD1800523.1"/>
    <property type="molecule type" value="Genomic_DNA"/>
</dbReference>
<keyword evidence="7" id="KW-0256">Endoplasmic reticulum</keyword>
<evidence type="ECO:0000256" key="2">
    <source>
        <dbReference type="ARBA" id="ARBA00004648"/>
    </source>
</evidence>
<comment type="caution">
    <text evidence="15">The sequence shown here is derived from an EMBL/GenBank/DDBJ whole genome shotgun (WGS) entry which is preliminary data.</text>
</comment>
<keyword evidence="10" id="KW-0333">Golgi apparatus</keyword>
<dbReference type="PANTHER" id="PTHR46025:SF3">
    <property type="entry name" value="XYLOSYLTRANSFERASE OXT"/>
    <property type="match status" value="1"/>
</dbReference>
<evidence type="ECO:0000256" key="3">
    <source>
        <dbReference type="ARBA" id="ARBA00022676"/>
    </source>
</evidence>
<gene>
    <name evidence="15" type="ORF">ACFSBK_11750</name>
</gene>
<evidence type="ECO:0000256" key="4">
    <source>
        <dbReference type="ARBA" id="ARBA00022679"/>
    </source>
</evidence>
<reference evidence="16" key="1">
    <citation type="journal article" date="2019" name="Int. J. Syst. Evol. Microbiol.">
        <title>The Global Catalogue of Microorganisms (GCM) 10K type strain sequencing project: providing services to taxonomists for standard genome sequencing and annotation.</title>
        <authorList>
            <consortium name="The Broad Institute Genomics Platform"/>
            <consortium name="The Broad Institute Genome Sequencing Center for Infectious Disease"/>
            <person name="Wu L."/>
            <person name="Ma J."/>
        </authorList>
    </citation>
    <scope>NUCLEOTIDE SEQUENCE [LARGE SCALE GENOMIC DNA]</scope>
    <source>
        <strain evidence="16">KCTC 42143</strain>
    </source>
</reference>
<keyword evidence="5" id="KW-0812">Transmembrane</keyword>
<evidence type="ECO:0000256" key="12">
    <source>
        <dbReference type="ARBA" id="ARBA00023157"/>
    </source>
</evidence>
<evidence type="ECO:0000256" key="11">
    <source>
        <dbReference type="ARBA" id="ARBA00023136"/>
    </source>
</evidence>
<dbReference type="InterPro" id="IPR043538">
    <property type="entry name" value="XYLT"/>
</dbReference>
<dbReference type="PANTHER" id="PTHR46025">
    <property type="entry name" value="XYLOSYLTRANSFERASE OXT"/>
    <property type="match status" value="1"/>
</dbReference>
<evidence type="ECO:0000256" key="10">
    <source>
        <dbReference type="ARBA" id="ARBA00023034"/>
    </source>
</evidence>
<keyword evidence="6" id="KW-0479">Metal-binding</keyword>
<evidence type="ECO:0000256" key="1">
    <source>
        <dbReference type="ARBA" id="ARBA00004323"/>
    </source>
</evidence>
<protein>
    <recommendedName>
        <fullName evidence="14">Peptide O-xylosyltransferase</fullName>
    </recommendedName>
</protein>
<dbReference type="InterPro" id="IPR003406">
    <property type="entry name" value="Glyco_trans_14"/>
</dbReference>
<evidence type="ECO:0000256" key="9">
    <source>
        <dbReference type="ARBA" id="ARBA00022989"/>
    </source>
</evidence>
<keyword evidence="9" id="KW-1133">Transmembrane helix</keyword>
<dbReference type="RefSeq" id="WP_058918719.1">
    <property type="nucleotide sequence ID" value="NZ_JBHSQC010000002.1"/>
</dbReference>
<evidence type="ECO:0000256" key="14">
    <source>
        <dbReference type="ARBA" id="ARBA00042865"/>
    </source>
</evidence>
<evidence type="ECO:0000256" key="13">
    <source>
        <dbReference type="ARBA" id="ARBA00023180"/>
    </source>
</evidence>
<name>A0ABW4NQ09_9LACT</name>
<evidence type="ECO:0000256" key="7">
    <source>
        <dbReference type="ARBA" id="ARBA00022824"/>
    </source>
</evidence>
<dbReference type="Pfam" id="PF02485">
    <property type="entry name" value="Branch"/>
    <property type="match status" value="1"/>
</dbReference>
<keyword evidence="12" id="KW-1015">Disulfide bond</keyword>
<keyword evidence="4" id="KW-0808">Transferase</keyword>
<evidence type="ECO:0000256" key="8">
    <source>
        <dbReference type="ARBA" id="ARBA00022968"/>
    </source>
</evidence>
<keyword evidence="13" id="KW-0325">Glycoprotein</keyword>
<evidence type="ECO:0000256" key="5">
    <source>
        <dbReference type="ARBA" id="ARBA00022692"/>
    </source>
</evidence>
<keyword evidence="11" id="KW-0472">Membrane</keyword>
<proteinExistence type="predicted"/>
<keyword evidence="8" id="KW-0735">Signal-anchor</keyword>
<comment type="subcellular location">
    <subcellularLocation>
        <location evidence="2">Endoplasmic reticulum membrane</location>
        <topology evidence="2">Single-pass type II membrane protein</topology>
    </subcellularLocation>
    <subcellularLocation>
        <location evidence="1">Golgi apparatus membrane</location>
        <topology evidence="1">Single-pass type II membrane protein</topology>
    </subcellularLocation>
</comment>
<keyword evidence="16" id="KW-1185">Reference proteome</keyword>
<accession>A0ABW4NQ09</accession>
<evidence type="ECO:0000313" key="15">
    <source>
        <dbReference type="EMBL" id="MFD1800523.1"/>
    </source>
</evidence>
<sequence length="303" mass="35983">MKKHAYLIIAHNQFATLEKLIELLDDERNDIYIHIDKKVSHFDFKTVERIAKKSTVYFVPRIKVSWGGYSQIECELILLEMAAKSQYAYYHLLSGVDLPLKTQDEIHRFFAHYDGLEFIHYADDEITDLLPRISSYHFLQEHLNKAKAKPIKYGLNGVNKLLLMSQKMIGINRLKQNQYKIKYGAQWFSITHGLAEEVLNRREWIKKTFSHSSCSDEMFLQTLVYNSPYSHKLSIHKYGLDTLNCMRKIDWERGNPYVWKKDDFNELITSHYLFARKFDNEQDEAIIERLYQFIKKQQIKPSS</sequence>
<organism evidence="15 16">
    <name type="scientific">Carnobacterium antarcticum</name>
    <dbReference type="NCBI Taxonomy" id="2126436"/>
    <lineage>
        <taxon>Bacteria</taxon>
        <taxon>Bacillati</taxon>
        <taxon>Bacillota</taxon>
        <taxon>Bacilli</taxon>
        <taxon>Lactobacillales</taxon>
        <taxon>Carnobacteriaceae</taxon>
        <taxon>Carnobacterium</taxon>
    </lineage>
</organism>
<evidence type="ECO:0000256" key="6">
    <source>
        <dbReference type="ARBA" id="ARBA00022723"/>
    </source>
</evidence>